<proteinExistence type="predicted"/>
<protein>
    <submittedName>
        <fullName evidence="1">Uncharacterized protein</fullName>
    </submittedName>
</protein>
<reference evidence="1" key="1">
    <citation type="submission" date="2014-09" db="EMBL/GenBank/DDBJ databases">
        <authorList>
            <person name="Magalhaes I.L.F."/>
            <person name="Oliveira U."/>
            <person name="Santos F.R."/>
            <person name="Vidigal T.H.D.A."/>
            <person name="Brescovit A.D."/>
            <person name="Santos A.J."/>
        </authorList>
    </citation>
    <scope>NUCLEOTIDE SEQUENCE</scope>
    <source>
        <tissue evidence="1">Shoot tissue taken approximately 20 cm above the soil surface</tissue>
    </source>
</reference>
<dbReference type="AlphaFoldDB" id="A0A0A9F099"/>
<organism evidence="1">
    <name type="scientific">Arundo donax</name>
    <name type="common">Giant reed</name>
    <name type="synonym">Donax arundinaceus</name>
    <dbReference type="NCBI Taxonomy" id="35708"/>
    <lineage>
        <taxon>Eukaryota</taxon>
        <taxon>Viridiplantae</taxon>
        <taxon>Streptophyta</taxon>
        <taxon>Embryophyta</taxon>
        <taxon>Tracheophyta</taxon>
        <taxon>Spermatophyta</taxon>
        <taxon>Magnoliopsida</taxon>
        <taxon>Liliopsida</taxon>
        <taxon>Poales</taxon>
        <taxon>Poaceae</taxon>
        <taxon>PACMAD clade</taxon>
        <taxon>Arundinoideae</taxon>
        <taxon>Arundineae</taxon>
        <taxon>Arundo</taxon>
    </lineage>
</organism>
<evidence type="ECO:0000313" key="1">
    <source>
        <dbReference type="EMBL" id="JAE01713.1"/>
    </source>
</evidence>
<sequence length="27" mass="3091">MKIFLNNLSDFFLQKGSNGDNYCHDVA</sequence>
<name>A0A0A9F099_ARUDO</name>
<reference evidence="1" key="2">
    <citation type="journal article" date="2015" name="Data Brief">
        <title>Shoot transcriptome of the giant reed, Arundo donax.</title>
        <authorList>
            <person name="Barrero R.A."/>
            <person name="Guerrero F.D."/>
            <person name="Moolhuijzen P."/>
            <person name="Goolsby J.A."/>
            <person name="Tidwell J."/>
            <person name="Bellgard S.E."/>
            <person name="Bellgard M.I."/>
        </authorList>
    </citation>
    <scope>NUCLEOTIDE SEQUENCE</scope>
    <source>
        <tissue evidence="1">Shoot tissue taken approximately 20 cm above the soil surface</tissue>
    </source>
</reference>
<dbReference type="EMBL" id="GBRH01196183">
    <property type="protein sequence ID" value="JAE01713.1"/>
    <property type="molecule type" value="Transcribed_RNA"/>
</dbReference>
<accession>A0A0A9F099</accession>